<accession>A0A1H4B7N7</accession>
<sequence>MLMLDTANVDKAKELVRTGLFKGITTNPTILARSNLGQDAIPGLYEEFCKLPFEHIFFQAIGYSTGELLESGLEIANLGRNIIVKVPASREGYEVVHELHSRGIPTLLTAAYHPTQAMAAKELGCWGIAPYAGRLEDLGQDPVKTIATMVDILRGTGVRTFAASLRSPDIVGILGARGVPDFTMSVEIAERIIDNPHTLEAVDAFMRDSEKMSHHDHNLER</sequence>
<gene>
    <name evidence="2" type="ORF">SAMN02910418_01592</name>
</gene>
<keyword evidence="3" id="KW-1185">Reference proteome</keyword>
<evidence type="ECO:0000313" key="2">
    <source>
        <dbReference type="EMBL" id="SEA43968.1"/>
    </source>
</evidence>
<keyword evidence="1" id="KW-0704">Schiff base</keyword>
<dbReference type="InterPro" id="IPR018225">
    <property type="entry name" value="Transaldolase_AS"/>
</dbReference>
<dbReference type="PANTHER" id="PTHR10683:SF40">
    <property type="entry name" value="FRUCTOSE-6-PHOSPHATE ALDOLASE 1-RELATED"/>
    <property type="match status" value="1"/>
</dbReference>
<dbReference type="Pfam" id="PF00923">
    <property type="entry name" value="TAL_FSA"/>
    <property type="match status" value="1"/>
</dbReference>
<dbReference type="InterPro" id="IPR001585">
    <property type="entry name" value="TAL/FSA"/>
</dbReference>
<dbReference type="PANTHER" id="PTHR10683">
    <property type="entry name" value="TRANSALDOLASE"/>
    <property type="match status" value="1"/>
</dbReference>
<protein>
    <submittedName>
        <fullName evidence="2">Transaldolase</fullName>
    </submittedName>
</protein>
<organism evidence="2 3">
    <name type="scientific">Bowdeniella nasicola</name>
    <dbReference type="NCBI Taxonomy" id="208480"/>
    <lineage>
        <taxon>Bacteria</taxon>
        <taxon>Bacillati</taxon>
        <taxon>Actinomycetota</taxon>
        <taxon>Actinomycetes</taxon>
        <taxon>Actinomycetales</taxon>
        <taxon>Actinomycetaceae</taxon>
        <taxon>Bowdeniella</taxon>
    </lineage>
</organism>
<name>A0A1H4B7N7_9ACTO</name>
<dbReference type="EMBL" id="FNQV01000009">
    <property type="protein sequence ID" value="SEA43968.1"/>
    <property type="molecule type" value="Genomic_DNA"/>
</dbReference>
<dbReference type="SUPFAM" id="SSF51569">
    <property type="entry name" value="Aldolase"/>
    <property type="match status" value="1"/>
</dbReference>
<dbReference type="Gene3D" id="3.20.20.70">
    <property type="entry name" value="Aldolase class I"/>
    <property type="match status" value="1"/>
</dbReference>
<dbReference type="Proteomes" id="UP000199288">
    <property type="component" value="Unassembled WGS sequence"/>
</dbReference>
<evidence type="ECO:0000256" key="1">
    <source>
        <dbReference type="ARBA" id="ARBA00023270"/>
    </source>
</evidence>
<dbReference type="GO" id="GO:0005975">
    <property type="term" value="P:carbohydrate metabolic process"/>
    <property type="evidence" value="ECO:0007669"/>
    <property type="project" value="InterPro"/>
</dbReference>
<dbReference type="InterPro" id="IPR013785">
    <property type="entry name" value="Aldolase_TIM"/>
</dbReference>
<dbReference type="AlphaFoldDB" id="A0A1H4B7N7"/>
<dbReference type="PROSITE" id="PS01054">
    <property type="entry name" value="TRANSALDOLASE_1"/>
    <property type="match status" value="1"/>
</dbReference>
<reference evidence="3" key="1">
    <citation type="submission" date="2016-10" db="EMBL/GenBank/DDBJ databases">
        <authorList>
            <person name="Varghese N."/>
            <person name="Submissions S."/>
        </authorList>
    </citation>
    <scope>NUCLEOTIDE SEQUENCE [LARGE SCALE GENOMIC DNA]</scope>
    <source>
        <strain evidence="3">KPR-1</strain>
    </source>
</reference>
<evidence type="ECO:0000313" key="3">
    <source>
        <dbReference type="Proteomes" id="UP000199288"/>
    </source>
</evidence>
<dbReference type="OrthoDB" id="9807051at2"/>
<proteinExistence type="predicted"/>